<feature type="region of interest" description="Disordered" evidence="7">
    <location>
        <begin position="257"/>
        <end position="285"/>
    </location>
</feature>
<dbReference type="AlphaFoldDB" id="A0AA39ILI4"/>
<dbReference type="PROSITE" id="PS50071">
    <property type="entry name" value="HOMEOBOX_2"/>
    <property type="match status" value="1"/>
</dbReference>
<dbReference type="CDD" id="cd00086">
    <property type="entry name" value="homeodomain"/>
    <property type="match status" value="1"/>
</dbReference>
<dbReference type="Proteomes" id="UP001175271">
    <property type="component" value="Unassembled WGS sequence"/>
</dbReference>
<dbReference type="SMART" id="SM00389">
    <property type="entry name" value="HOX"/>
    <property type="match status" value="1"/>
</dbReference>
<feature type="compositionally biased region" description="Polar residues" evidence="7">
    <location>
        <begin position="261"/>
        <end position="273"/>
    </location>
</feature>
<feature type="compositionally biased region" description="Basic and acidic residues" evidence="7">
    <location>
        <begin position="275"/>
        <end position="285"/>
    </location>
</feature>
<evidence type="ECO:0000256" key="4">
    <source>
        <dbReference type="ARBA" id="ARBA00023242"/>
    </source>
</evidence>
<feature type="DNA-binding region" description="Homeobox" evidence="5">
    <location>
        <begin position="173"/>
        <end position="252"/>
    </location>
</feature>
<keyword evidence="3 5" id="KW-0371">Homeobox</keyword>
<dbReference type="PANTHER" id="PTHR24329">
    <property type="entry name" value="HOMEOBOX PROTEIN ARISTALESS"/>
    <property type="match status" value="1"/>
</dbReference>
<keyword evidence="10" id="KW-1185">Reference proteome</keyword>
<organism evidence="9 10">
    <name type="scientific">Steinernema hermaphroditum</name>
    <dbReference type="NCBI Taxonomy" id="289476"/>
    <lineage>
        <taxon>Eukaryota</taxon>
        <taxon>Metazoa</taxon>
        <taxon>Ecdysozoa</taxon>
        <taxon>Nematoda</taxon>
        <taxon>Chromadorea</taxon>
        <taxon>Rhabditida</taxon>
        <taxon>Tylenchina</taxon>
        <taxon>Panagrolaimomorpha</taxon>
        <taxon>Strongyloidoidea</taxon>
        <taxon>Steinernematidae</taxon>
        <taxon>Steinernema</taxon>
    </lineage>
</organism>
<dbReference type="PANTHER" id="PTHR24329:SF543">
    <property type="entry name" value="FI01017P-RELATED"/>
    <property type="match status" value="1"/>
</dbReference>
<name>A0AA39ILI4_9BILA</name>
<evidence type="ECO:0000256" key="1">
    <source>
        <dbReference type="ARBA" id="ARBA00004123"/>
    </source>
</evidence>
<evidence type="ECO:0000256" key="5">
    <source>
        <dbReference type="PROSITE-ProRule" id="PRU00108"/>
    </source>
</evidence>
<evidence type="ECO:0000256" key="3">
    <source>
        <dbReference type="ARBA" id="ARBA00023155"/>
    </source>
</evidence>
<dbReference type="InterPro" id="IPR001356">
    <property type="entry name" value="HD"/>
</dbReference>
<dbReference type="InterPro" id="IPR050649">
    <property type="entry name" value="Paired_Homeobox_TFs"/>
</dbReference>
<dbReference type="GO" id="GO:0005634">
    <property type="term" value="C:nucleus"/>
    <property type="evidence" value="ECO:0007669"/>
    <property type="project" value="UniProtKB-SubCell"/>
</dbReference>
<dbReference type="GO" id="GO:0000977">
    <property type="term" value="F:RNA polymerase II transcription regulatory region sequence-specific DNA binding"/>
    <property type="evidence" value="ECO:0007669"/>
    <property type="project" value="TreeGrafter"/>
</dbReference>
<evidence type="ECO:0000256" key="7">
    <source>
        <dbReference type="SAM" id="MobiDB-lite"/>
    </source>
</evidence>
<dbReference type="Pfam" id="PF00046">
    <property type="entry name" value="Homeodomain"/>
    <property type="match status" value="2"/>
</dbReference>
<evidence type="ECO:0000259" key="8">
    <source>
        <dbReference type="PROSITE" id="PS50071"/>
    </source>
</evidence>
<dbReference type="PROSITE" id="PS00027">
    <property type="entry name" value="HOMEOBOX_1"/>
    <property type="match status" value="1"/>
</dbReference>
<accession>A0AA39ILI4</accession>
<reference evidence="9" key="1">
    <citation type="submission" date="2023-06" db="EMBL/GenBank/DDBJ databases">
        <title>Genomic analysis of the entomopathogenic nematode Steinernema hermaphroditum.</title>
        <authorList>
            <person name="Schwarz E.M."/>
            <person name="Heppert J.K."/>
            <person name="Baniya A."/>
            <person name="Schwartz H.T."/>
            <person name="Tan C.-H."/>
            <person name="Antoshechkin I."/>
            <person name="Sternberg P.W."/>
            <person name="Goodrich-Blair H."/>
            <person name="Dillman A.R."/>
        </authorList>
    </citation>
    <scope>NUCLEOTIDE SEQUENCE</scope>
    <source>
        <strain evidence="9">PS9179</strain>
        <tissue evidence="9">Whole animal</tissue>
    </source>
</reference>
<evidence type="ECO:0000256" key="6">
    <source>
        <dbReference type="RuleBase" id="RU000682"/>
    </source>
</evidence>
<dbReference type="SUPFAM" id="SSF46689">
    <property type="entry name" value="Homeodomain-like"/>
    <property type="match status" value="1"/>
</dbReference>
<dbReference type="EMBL" id="JAUCMV010000001">
    <property type="protein sequence ID" value="KAK0425880.1"/>
    <property type="molecule type" value="Genomic_DNA"/>
</dbReference>
<protein>
    <recommendedName>
        <fullName evidence="8">Homeobox domain-containing protein</fullName>
    </recommendedName>
</protein>
<dbReference type="InterPro" id="IPR017970">
    <property type="entry name" value="Homeobox_CS"/>
</dbReference>
<keyword evidence="4 5" id="KW-0539">Nucleus</keyword>
<keyword evidence="2 5" id="KW-0238">DNA-binding</keyword>
<evidence type="ECO:0000313" key="10">
    <source>
        <dbReference type="Proteomes" id="UP001175271"/>
    </source>
</evidence>
<evidence type="ECO:0000313" key="9">
    <source>
        <dbReference type="EMBL" id="KAK0425880.1"/>
    </source>
</evidence>
<evidence type="ECO:0000256" key="2">
    <source>
        <dbReference type="ARBA" id="ARBA00023125"/>
    </source>
</evidence>
<dbReference type="Gene3D" id="1.10.10.60">
    <property type="entry name" value="Homeodomain-like"/>
    <property type="match status" value="1"/>
</dbReference>
<feature type="domain" description="Homeobox" evidence="8">
    <location>
        <begin position="171"/>
        <end position="251"/>
    </location>
</feature>
<gene>
    <name evidence="9" type="ORF">QR680_009436</name>
</gene>
<dbReference type="GO" id="GO:0000981">
    <property type="term" value="F:DNA-binding transcription factor activity, RNA polymerase II-specific"/>
    <property type="evidence" value="ECO:0007669"/>
    <property type="project" value="InterPro"/>
</dbReference>
<comment type="subcellular location">
    <subcellularLocation>
        <location evidence="1 5 6">Nucleus</location>
    </subcellularLocation>
</comment>
<dbReference type="InterPro" id="IPR009057">
    <property type="entry name" value="Homeodomain-like_sf"/>
</dbReference>
<sequence length="304" mass="33664">MNSRFGFDRRLDMMDYGGYFSSQQSSANDTNPFGLNANIPFAAANTGGAAGYGNSGMHQQHLYGQYSNPYSQLAAGTRGLGAQNHSVIPSTISSTAQGVQNPTNAYRSTQESLQAFFNSGLPYKLYPNPGSLLPSAGDAIRSANPSTLMAGIQGPSLVGAICGSANPAERRKQRRIRTTFTSIQLKELERAFMETHYPDIYLRYLIVLLVHIKYFPTTLKRYREELALKIDLTEARVQVWFQNRRAKYRKQEKLRKLKEGSLNSDGQNAADSSDNAERAQEQVENHLDAIKHETNVLELSNGSA</sequence>
<proteinExistence type="predicted"/>
<comment type="caution">
    <text evidence="9">The sequence shown here is derived from an EMBL/GenBank/DDBJ whole genome shotgun (WGS) entry which is preliminary data.</text>
</comment>